<feature type="region of interest" description="Disordered" evidence="1">
    <location>
        <begin position="2645"/>
        <end position="2674"/>
    </location>
</feature>
<gene>
    <name evidence="4" type="primary">LOC108735419</name>
</gene>
<feature type="compositionally biased region" description="Polar residues" evidence="1">
    <location>
        <begin position="653"/>
        <end position="667"/>
    </location>
</feature>
<protein>
    <submittedName>
        <fullName evidence="4">Uncharacterized protein LOC108735419 isoform X1</fullName>
    </submittedName>
</protein>
<dbReference type="RefSeq" id="XP_025837132.1">
    <property type="nucleotide sequence ID" value="XM_025981347.1"/>
</dbReference>
<feature type="compositionally biased region" description="Basic and acidic residues" evidence="1">
    <location>
        <begin position="1804"/>
        <end position="1819"/>
    </location>
</feature>
<feature type="region of interest" description="Disordered" evidence="1">
    <location>
        <begin position="3447"/>
        <end position="3484"/>
    </location>
</feature>
<feature type="compositionally biased region" description="Basic and acidic residues" evidence="1">
    <location>
        <begin position="881"/>
        <end position="899"/>
    </location>
</feature>
<feature type="compositionally biased region" description="Basic and acidic residues" evidence="1">
    <location>
        <begin position="1002"/>
        <end position="1060"/>
    </location>
</feature>
<feature type="compositionally biased region" description="Low complexity" evidence="1">
    <location>
        <begin position="2345"/>
        <end position="2356"/>
    </location>
</feature>
<feature type="compositionally biased region" description="Basic and acidic residues" evidence="1">
    <location>
        <begin position="1843"/>
        <end position="1853"/>
    </location>
</feature>
<feature type="region of interest" description="Disordered" evidence="1">
    <location>
        <begin position="1800"/>
        <end position="1863"/>
    </location>
</feature>
<name>A0A7F5RM77_AGRPL</name>
<feature type="compositionally biased region" description="Basic and acidic residues" evidence="1">
    <location>
        <begin position="578"/>
        <end position="590"/>
    </location>
</feature>
<feature type="compositionally biased region" description="Polar residues" evidence="1">
    <location>
        <begin position="760"/>
        <end position="777"/>
    </location>
</feature>
<feature type="region of interest" description="Disordered" evidence="1">
    <location>
        <begin position="738"/>
        <end position="1183"/>
    </location>
</feature>
<dbReference type="InParanoid" id="A0A7F5RM77"/>
<proteinExistence type="predicted"/>
<feature type="region of interest" description="Disordered" evidence="1">
    <location>
        <begin position="169"/>
        <end position="216"/>
    </location>
</feature>
<feature type="compositionally biased region" description="Basic and acidic residues" evidence="1">
    <location>
        <begin position="1740"/>
        <end position="1757"/>
    </location>
</feature>
<feature type="domain" description="Smoothelin" evidence="2">
    <location>
        <begin position="1935"/>
        <end position="1979"/>
    </location>
</feature>
<feature type="compositionally biased region" description="Polar residues" evidence="1">
    <location>
        <begin position="2484"/>
        <end position="2519"/>
    </location>
</feature>
<dbReference type="KEGG" id="apln:108735419"/>
<feature type="region of interest" description="Disordered" evidence="1">
    <location>
        <begin position="1573"/>
        <end position="1599"/>
    </location>
</feature>
<feature type="compositionally biased region" description="Basic and acidic residues" evidence="1">
    <location>
        <begin position="545"/>
        <end position="558"/>
    </location>
</feature>
<feature type="region of interest" description="Disordered" evidence="1">
    <location>
        <begin position="3226"/>
        <end position="3308"/>
    </location>
</feature>
<dbReference type="FunCoup" id="A0A7F5RM77">
    <property type="interactions" value="19"/>
</dbReference>
<feature type="compositionally biased region" description="Acidic residues" evidence="1">
    <location>
        <begin position="2536"/>
        <end position="2558"/>
    </location>
</feature>
<organism evidence="3 4">
    <name type="scientific">Agrilus planipennis</name>
    <name type="common">Emerald ash borer</name>
    <name type="synonym">Agrilus marcopoli</name>
    <dbReference type="NCBI Taxonomy" id="224129"/>
    <lineage>
        <taxon>Eukaryota</taxon>
        <taxon>Metazoa</taxon>
        <taxon>Ecdysozoa</taxon>
        <taxon>Arthropoda</taxon>
        <taxon>Hexapoda</taxon>
        <taxon>Insecta</taxon>
        <taxon>Pterygota</taxon>
        <taxon>Neoptera</taxon>
        <taxon>Endopterygota</taxon>
        <taxon>Coleoptera</taxon>
        <taxon>Polyphaga</taxon>
        <taxon>Elateriformia</taxon>
        <taxon>Buprestoidea</taxon>
        <taxon>Buprestidae</taxon>
        <taxon>Agrilinae</taxon>
        <taxon>Agrilus</taxon>
    </lineage>
</organism>
<feature type="compositionally biased region" description="Basic and acidic residues" evidence="1">
    <location>
        <begin position="83"/>
        <end position="106"/>
    </location>
</feature>
<feature type="compositionally biased region" description="Low complexity" evidence="1">
    <location>
        <begin position="205"/>
        <end position="216"/>
    </location>
</feature>
<feature type="region of interest" description="Disordered" evidence="1">
    <location>
        <begin position="2450"/>
        <end position="2590"/>
    </location>
</feature>
<feature type="compositionally biased region" description="Basic and acidic residues" evidence="1">
    <location>
        <begin position="1211"/>
        <end position="1232"/>
    </location>
</feature>
<feature type="compositionally biased region" description="Basic and acidic residues" evidence="1">
    <location>
        <begin position="1104"/>
        <end position="1146"/>
    </location>
</feature>
<feature type="compositionally biased region" description="Basic residues" evidence="1">
    <location>
        <begin position="2368"/>
        <end position="2377"/>
    </location>
</feature>
<feature type="domain" description="Smoothelin" evidence="2">
    <location>
        <begin position="7"/>
        <end position="45"/>
    </location>
</feature>
<feature type="region of interest" description="Disordered" evidence="1">
    <location>
        <begin position="1520"/>
        <end position="1542"/>
    </location>
</feature>
<reference evidence="4" key="1">
    <citation type="submission" date="2025-08" db="UniProtKB">
        <authorList>
            <consortium name="RefSeq"/>
        </authorList>
    </citation>
    <scope>IDENTIFICATION</scope>
    <source>
        <tissue evidence="4">Entire body</tissue>
    </source>
</reference>
<feature type="compositionally biased region" description="Polar residues" evidence="1">
    <location>
        <begin position="2913"/>
        <end position="2934"/>
    </location>
</feature>
<feature type="compositionally biased region" description="Basic and acidic residues" evidence="1">
    <location>
        <begin position="793"/>
        <end position="806"/>
    </location>
</feature>
<dbReference type="InterPro" id="IPR022189">
    <property type="entry name" value="SMTN"/>
</dbReference>
<feature type="compositionally biased region" description="Acidic residues" evidence="1">
    <location>
        <begin position="2649"/>
        <end position="2658"/>
    </location>
</feature>
<feature type="compositionally biased region" description="Basic and acidic residues" evidence="1">
    <location>
        <begin position="1072"/>
        <end position="1092"/>
    </location>
</feature>
<accession>A0A7F5RM77</accession>
<feature type="compositionally biased region" description="Polar residues" evidence="1">
    <location>
        <begin position="2712"/>
        <end position="2721"/>
    </location>
</feature>
<feature type="compositionally biased region" description="Low complexity" evidence="1">
    <location>
        <begin position="561"/>
        <end position="572"/>
    </location>
</feature>
<feature type="region of interest" description="Disordered" evidence="1">
    <location>
        <begin position="1195"/>
        <end position="1233"/>
    </location>
</feature>
<feature type="region of interest" description="Disordered" evidence="1">
    <location>
        <begin position="471"/>
        <end position="604"/>
    </location>
</feature>
<feature type="region of interest" description="Disordered" evidence="1">
    <location>
        <begin position="2797"/>
        <end position="2817"/>
    </location>
</feature>
<feature type="region of interest" description="Disordered" evidence="1">
    <location>
        <begin position="1732"/>
        <end position="1757"/>
    </location>
</feature>
<feature type="compositionally biased region" description="Basic and acidic residues" evidence="1">
    <location>
        <begin position="2571"/>
        <end position="2583"/>
    </location>
</feature>
<feature type="compositionally biased region" description="Basic and acidic residues" evidence="1">
    <location>
        <begin position="193"/>
        <end position="203"/>
    </location>
</feature>
<dbReference type="GeneID" id="108735419"/>
<feature type="region of interest" description="Disordered" evidence="1">
    <location>
        <begin position="2345"/>
        <end position="2384"/>
    </location>
</feature>
<feature type="compositionally biased region" description="Polar residues" evidence="1">
    <location>
        <begin position="500"/>
        <end position="516"/>
    </location>
</feature>
<evidence type="ECO:0000256" key="1">
    <source>
        <dbReference type="SAM" id="MobiDB-lite"/>
    </source>
</evidence>
<feature type="region of interest" description="Disordered" evidence="1">
    <location>
        <begin position="2712"/>
        <end position="2733"/>
    </location>
</feature>
<feature type="compositionally biased region" description="Basic and acidic residues" evidence="1">
    <location>
        <begin position="959"/>
        <end position="992"/>
    </location>
</feature>
<keyword evidence="3" id="KW-1185">Reference proteome</keyword>
<feature type="compositionally biased region" description="Polar residues" evidence="1">
    <location>
        <begin position="3248"/>
        <end position="3259"/>
    </location>
</feature>
<feature type="region of interest" description="Disordered" evidence="1">
    <location>
        <begin position="55"/>
        <end position="106"/>
    </location>
</feature>
<feature type="compositionally biased region" description="Polar residues" evidence="1">
    <location>
        <begin position="1201"/>
        <end position="1210"/>
    </location>
</feature>
<feature type="compositionally biased region" description="Polar residues" evidence="1">
    <location>
        <begin position="905"/>
        <end position="916"/>
    </location>
</feature>
<evidence type="ECO:0000259" key="2">
    <source>
        <dbReference type="Pfam" id="PF12510"/>
    </source>
</evidence>
<dbReference type="OrthoDB" id="6381429at2759"/>
<feature type="compositionally biased region" description="Low complexity" evidence="1">
    <location>
        <begin position="527"/>
        <end position="544"/>
    </location>
</feature>
<dbReference type="Pfam" id="PF12510">
    <property type="entry name" value="Smoothelin"/>
    <property type="match status" value="2"/>
</dbReference>
<feature type="region of interest" description="Disordered" evidence="1">
    <location>
        <begin position="1266"/>
        <end position="1309"/>
    </location>
</feature>
<feature type="compositionally biased region" description="Polar residues" evidence="1">
    <location>
        <begin position="940"/>
        <end position="958"/>
    </location>
</feature>
<feature type="compositionally biased region" description="Low complexity" evidence="1">
    <location>
        <begin position="2451"/>
        <end position="2463"/>
    </location>
</feature>
<dbReference type="Proteomes" id="UP000192223">
    <property type="component" value="Unplaced"/>
</dbReference>
<feature type="compositionally biased region" description="Basic and acidic residues" evidence="1">
    <location>
        <begin position="846"/>
        <end position="858"/>
    </location>
</feature>
<feature type="compositionally biased region" description="Low complexity" evidence="1">
    <location>
        <begin position="1691"/>
        <end position="1707"/>
    </location>
</feature>
<feature type="compositionally biased region" description="Basic and acidic residues" evidence="1">
    <location>
        <begin position="477"/>
        <end position="493"/>
    </location>
</feature>
<feature type="compositionally biased region" description="Low complexity" evidence="1">
    <location>
        <begin position="58"/>
        <end position="67"/>
    </location>
</feature>
<feature type="compositionally biased region" description="Low complexity" evidence="1">
    <location>
        <begin position="1149"/>
        <end position="1159"/>
    </location>
</feature>
<feature type="compositionally biased region" description="Basic and acidic residues" evidence="1">
    <location>
        <begin position="917"/>
        <end position="939"/>
    </location>
</feature>
<evidence type="ECO:0000313" key="3">
    <source>
        <dbReference type="Proteomes" id="UP000192223"/>
    </source>
</evidence>
<feature type="region of interest" description="Disordered" evidence="1">
    <location>
        <begin position="653"/>
        <end position="674"/>
    </location>
</feature>
<feature type="region of interest" description="Disordered" evidence="1">
    <location>
        <begin position="2913"/>
        <end position="2935"/>
    </location>
</feature>
<feature type="compositionally biased region" description="Polar residues" evidence="1">
    <location>
        <begin position="2464"/>
        <end position="2477"/>
    </location>
</feature>
<feature type="region of interest" description="Disordered" evidence="1">
    <location>
        <begin position="1691"/>
        <end position="1710"/>
    </location>
</feature>
<sequence length="3529" mass="397515">MTTETANKDLKVIKDEELLRKMWQDTHDFAMKKEIRAQMYKLREERLKNFYEEEIKSSHSSIHTSHNISEKKQQTSETQSHADALKDHSFMSLKSKEIRDSSSPTKDTHNLFKSFLVSADTSDKSSATVHEIANNGETTKHVQSGSRSATKVKDNDIISTCSAKYEDVTYSSEKNDQNDNVETKGTVRNTFFQDKESGKRDENGSSVSYQTSSSLLSSATVVSATTSIGGDINQTSETDSNNYQKKPVENVTSESCITPGGTAVITQTFHHHDGTTATKTKREKTEREVSRVLASTSNVATNRSETNQVRGQVASQRGSLKEDNITLQQSAVPQAEILQASNIETSQVNTSQGKNTHLRDQTESEHMLRSKTVDAEKAAITVNVNIKKSSGNAQIGITQDSIVQQRDTAAECSNSRDIRNDLSATTKSKETSTFADKSSKLITDEKAAAPGSLQNIPDAIVTDAFSRTGDHQISINRKSERENDAEKHSDTTRNDYCMSSRVSVESTPSHQYFASTLRSSSSDRNKNKSNSIKSSNSSLRSSSSPERKLSPHSKEIRPAKSTRTSTCFSTRSRQQHKALTDTRKTSRDDMVNVDVKSRSRSASPAITDTSDFEFVKIDRTVTGDSSPFEKRYDTRGTSVGNIKKISKIEERSYSSPISTNDSKSATSEKPILRRKDAYEGRCKEILGISQNNIKNSKSGSQNKRTNSEFDFSADLIINLKQTEEEDISQRNIKLKKAHQESYLKDMPQVRRSPGKEYSTKTRLTGESSTKPQGSSTLEEGKPQVREFSSQVRRSPEKKNSPERDSRIQLFPKFETNSPSEEGQGQIKEFPPQMRRSCEKGYYSLEGELKDGPSPKPDQRAPLLEEQPQSNEIPCQKRRPPEKKYSPERVEIFLKHENSYRLKGKSPQTKEFPSQTRKSPEKEYSPESDSRNRSSPKPDSRSTLPQERSQISEFPSQIRRSPEKEYSPNRKSRDGSSTKHDRRSSMKEEKPQIKEFSTQTRWSPEKGHSPERELRNGSPPKPDKRSALKEGKPQRDDFSSETRRYPEKEHSLEKKLNDRSSSKPVKNFTFFSEIRRSLEKEYSPERESKERSSPKPNKKSVLINEKPKHCEISSQNPDHKTNKNEIHEHLYEIKQSPEKKHSIKCELVDNSSSKSNIKSSLKQEKPQIKQFPSQSPEKRLCEKSSLKFNQTINLSVLDAKPGSQNSTFPNRKSSEKKSDDEKINIETNKDIKNLSKIITKTAHEPKNQPSAEATYLKEQTLGKQLIPINGEPVHYNNSTHKTIKKDRPVGSPHPKQLEKGTSKSNDISNKENELITISLDRMNVKNMKPVIEPKAVKKFISLLYEAEEDDRKGMKKTSARSKTVNGLESEIAEKKKPQAAKSINRIDIKKDMPKERPDLKLNKMEKELKVTIKPKTKVTTTANAFSKKEVVPKELLKHRNKVHSFTKPSADNKHSNETIPRKKIEKITKIVSIPSYSGVKTKPTICTTTADEKTITNSPDKRSERIIRHVVTAILPVPPLGKSRGKLTSESTNKRSKTKSYTNDNEKTRINYFTTKSTIVNADLDDEKEVVIKLQRSTSSREPTPDRPSAFPCDDDDGIPRYPDQIYEPDDSRCRSEPVNLSEIVIDESEEMVGDKIQEVAEDVSHKANVNKYDDSDECLLSVNEKVKKFVYETQKLISPTVKTEMPRVNVTELGPETGPTTTKTFPPSAAKMDQSPVREQVIITNPNESFVTPKSSRKNCLSEESKRVLSDTGRLRSNESIRKAKQIFENKKSSSIREQCVTSKNPSLFKKEKLVTLMSDDSLDDKQNRSSETTSEKTTSDLSPTSEKKISTKPAATSTSIRHNNDGSTDRLVQKSSNVHSEKRNVRYSKEQLSSSFVKTDDTLEKLKEPFDTWMPIPKQEKIKNLNIQKKVSPIETKGHFSTFTVAVKESSGEKQNALTTSMHKSLEDMYDIELLETLLEQTTDYDLRNKIRTQISTVKRHDSENKQNCTKIIMKNANAAEKQSSHCKETDVATTKQYDLSEPKGFRQNHELICKAETQTFTPSKNTEQTTEKFKFTRKGSVKEISRKFIDNSIETCKNERNYSYPKAGLILRTTSRLVDDDFPEKGKSSAEGNSSNTFLSNTTKVTGVHDIINRIKNAENDALDRNEDEDAQARILLNKFLGCQVLLTGLESSLTSSESTITTIKKTINEGGKTICVELSFRHPISEKDLYDIWDVDILQLLLEKCRHFEEQRAVKARLELVMAEQEARGDVLKTPREELSNVSIHGESLLPLLQGLLNVPETEQTADSGTESGEDLRGGLLNEVQCALAKLSSSLKTESTGMTPEKRNTLLQLVTKLQAGLSSQNCNQQQQPSNERRASSGSARFVRRRQRQNRHTVGVSSEELEDARRLMEEIAFREGMSGEIASRQFNMPISKQSSEGSIKKADYHPVKLLSNKVSIKNAVAKPYSSSSTSLSHSGGSINHSGASSTAQTPSERADSPDFNNKTPSNSIKSNNHETTTTSANLTRNDFSPVTKSASRKTMFDKNANSNNESMDEGQSDSASEEVEEEEEEEEVASTTPSCLKKQIPKNEEYTQPETHESPPLIKHPLLEEQFYETKAAVVLKSAPIYSQRNDVMDKKSYNRFNNKKSKMKRANTIDIPKPLVFYDDDDSDDEYERSPREPSSTSVGLRGPVQVSEKINVNKSLPTFKPKTDNDRKFIAFISKFNNGTAQTSTTSWSKRPPEASGRNHWGNKFGNLKKAFEVASTTTPTAPNTQARTFWKSADDSLTAGKISYSGPTISRQSARNLQKMFQEKSKLNEKQPVQPPPHEPTSPSTKIFEQNQILTDNARAVPKPAPINKFSHAPTSAFMPIPKRIHNTTAAKPSKPNTLNLHGNIVKIDLKNDDPTSPLYLYSPKTPTLKETKTLFSPTSYSDSHVTAPPISNTPPWSKTNDFGEHRVQKLATSKFEKQHNRVNLQPKPRSEKVTIPATFQKQISHRPETSETQYLSKSGEKMNAVRKLSDQFDNMATKLINDNNNQLHYTLTKTETKFPSHSQQPHHFQPVYHDFNRPLTCTQPLVQRTKGNVSNLQQNFLPKIQAAYVPYNANNGFHPVQTNKNESTVHPQYTSFQEVALKPKTAQSPLEFADQKLHPHEHKSNSQYESLTSSQTIMHSKPNYDKQLSKDAATKPKYHKQVSTESIKEYQAAETKVMKGPISHQAVTVRNGPKTRDGHDLDTALNIKMSLSKYKQNETGKTKQSENTTERIPSRVQSQKSPQQLKDNEQKCLEQHQSCRPKSNATTRETVPERKAAVTRKHINKSRESSIDQLTGRKMVEEGIRMKSVVNLDKQKSYNDPQVQRASSLKISPVDIKQSNTCQKTIPNFLVNDCPVGVDKLEERDKKSTISKMEAWQKIVQENQSQGRPVVKSILKSRSSNTLAVPNLQFQAGMTKDELVHKKRTIEAYFTGTKSPQSLSRSSSDDGLDKRECLSSPSAPKTTINRKKTSEKVSCQSQSLTGVVRSRTLPNIVCPRLLDENNIDEAFEDLFRSTS</sequence>
<feature type="compositionally biased region" description="Polar residues" evidence="1">
    <location>
        <begin position="3269"/>
        <end position="3283"/>
    </location>
</feature>
<feature type="compositionally biased region" description="Basic and acidic residues" evidence="1">
    <location>
        <begin position="3229"/>
        <end position="3247"/>
    </location>
</feature>
<feature type="compositionally biased region" description="Basic and acidic residues" evidence="1">
    <location>
        <begin position="3457"/>
        <end position="3467"/>
    </location>
</feature>
<evidence type="ECO:0000313" key="4">
    <source>
        <dbReference type="RefSeq" id="XP_025837132.1"/>
    </source>
</evidence>